<dbReference type="AlphaFoldDB" id="A0A8J7JZG6"/>
<comment type="caution">
    <text evidence="2">The sequence shown here is derived from an EMBL/GenBank/DDBJ whole genome shotgun (WGS) entry which is preliminary data.</text>
</comment>
<dbReference type="Proteomes" id="UP000640333">
    <property type="component" value="Unassembled WGS sequence"/>
</dbReference>
<keyword evidence="1" id="KW-0732">Signal</keyword>
<feature type="chain" id="PRO_5035189443" evidence="1">
    <location>
        <begin position="29"/>
        <end position="829"/>
    </location>
</feature>
<sequence length="829" mass="86427">MRACEITASLKAIALGCLLSLTSITTYAVDEIGLFELDANAVEDAVSQPPDDWETLCDPVAVPGGPCQNPNGSGGNAFAFTGIDADPAPLSIFDGGKKDIQDIPAWSHKDGSVPDKGDITNAYAAAYLVPAAAATATHQEGDLILYFGADRIINVGDTFMGFWFFKDLVSANPDGSFSGVHMPGDTLVLVNFPQANNAVPLIQVVEWDPSCPKAASNNPQVNQCAAKNLRLRFGVSGAGAICNSDDPQEACAITNDVTEDSPWPYVSKDGFVNEFPFETFFEGGINISEVIGGDACFASFMAETRSSSSFTASLKDFVISDFPVCGTELRTEIHEKGTHAPDLEGGAVDAGTEIHDAAYLAVTGPGTITPVGDVVFTLFNAANCQGSGTVVATVDISTGTLINGEIRVETPDTQFGAGAISYEAKFISSDGVLPDATAACENLTLNTLNTTTVTQIHEMGGHAPNLDGTKQFVGIKVHDFASVSSTGALAITGNITFTLYDNDNCEVNGSPIASFGTNGSEIVGLNASAEAESGNFDTTGYLPTDANKSLSFKASYGGDTNYKPSTAVCEKLELEKYTPAVVTNIHAGTASATHTIGTPADIQNGNVTIGATIHDIASVNGSAPARPTGNLTFTLYEGDTCSGTVITQTDPVKDLTADGKDYLANGRTVESDNFNTAGYVPISLTNKKLSYKAAYAGDQFYKSGVEAGCEKLTVNKRLPTIATHVIILDRAEVTGDAGVLPTGNVDFLIYQGTGCTGTLLQTINNVALVQSNGNLFATLSDANKRIITATGTTSISYKADYDGDANYVPVTHACEDVTVTLPGPTSATL</sequence>
<keyword evidence="3" id="KW-1185">Reference proteome</keyword>
<name>A0A8J7JZG6_9GAMM</name>
<gene>
    <name evidence="2" type="ORF">IOQ59_16000</name>
</gene>
<organism evidence="2 3">
    <name type="scientific">Pontibacterium sinense</name>
    <dbReference type="NCBI Taxonomy" id="2781979"/>
    <lineage>
        <taxon>Bacteria</taxon>
        <taxon>Pseudomonadati</taxon>
        <taxon>Pseudomonadota</taxon>
        <taxon>Gammaproteobacteria</taxon>
        <taxon>Oceanospirillales</taxon>
        <taxon>Oceanospirillaceae</taxon>
        <taxon>Pontibacterium</taxon>
    </lineage>
</organism>
<feature type="signal peptide" evidence="1">
    <location>
        <begin position="1"/>
        <end position="28"/>
    </location>
</feature>
<dbReference type="EMBL" id="JADEYS010000018">
    <property type="protein sequence ID" value="MBE9398763.1"/>
    <property type="molecule type" value="Genomic_DNA"/>
</dbReference>
<evidence type="ECO:0000313" key="2">
    <source>
        <dbReference type="EMBL" id="MBE9398763.1"/>
    </source>
</evidence>
<dbReference type="RefSeq" id="WP_193954461.1">
    <property type="nucleotide sequence ID" value="NZ_JADEYS010000018.1"/>
</dbReference>
<reference evidence="2" key="1">
    <citation type="submission" date="2020-10" db="EMBL/GenBank/DDBJ databases">
        <title>Bacterium isolated from coastal waters sediment.</title>
        <authorList>
            <person name="Chen R.-J."/>
            <person name="Lu D.-C."/>
            <person name="Zhu K.-L."/>
            <person name="Du Z.-J."/>
        </authorList>
    </citation>
    <scope>NUCLEOTIDE SEQUENCE</scope>
    <source>
        <strain evidence="2">N1Y112</strain>
    </source>
</reference>
<evidence type="ECO:0000313" key="3">
    <source>
        <dbReference type="Proteomes" id="UP000640333"/>
    </source>
</evidence>
<accession>A0A8J7JZG6</accession>
<proteinExistence type="predicted"/>
<evidence type="ECO:0000256" key="1">
    <source>
        <dbReference type="SAM" id="SignalP"/>
    </source>
</evidence>
<protein>
    <submittedName>
        <fullName evidence="2">Uncharacterized protein</fullName>
    </submittedName>
</protein>